<organism evidence="3 4">
    <name type="scientific">Microbacterium flavum</name>
    <dbReference type="NCBI Taxonomy" id="415216"/>
    <lineage>
        <taxon>Bacteria</taxon>
        <taxon>Bacillati</taxon>
        <taxon>Actinomycetota</taxon>
        <taxon>Actinomycetes</taxon>
        <taxon>Micrococcales</taxon>
        <taxon>Microbacteriaceae</taxon>
        <taxon>Microbacterium</taxon>
    </lineage>
</organism>
<evidence type="ECO:0000313" key="4">
    <source>
        <dbReference type="Proteomes" id="UP000740605"/>
    </source>
</evidence>
<evidence type="ECO:0000256" key="1">
    <source>
        <dbReference type="SAM" id="MobiDB-lite"/>
    </source>
</evidence>
<sequence length="195" mass="19777">MTDSPNASTADEPKARSAARRLRSRSRTVWTSVALLAAMAVAGLLGAEAVLFALGRPALLASPAQITDALTAGATPGIAVAVVAAVLGILCLWGAIAPGRTHRRALTVGRAPLVVDDAVLAGALSRAAGEAASVPRGQVSTHIGGRRARVVLEPVTGFDVDRGAVEGATARLLDDVGAAPQLRARVDITKEGRLS</sequence>
<dbReference type="EMBL" id="JAFLHG010000007">
    <property type="protein sequence ID" value="MBT8798145.1"/>
    <property type="molecule type" value="Genomic_DNA"/>
</dbReference>
<proteinExistence type="predicted"/>
<evidence type="ECO:0000256" key="2">
    <source>
        <dbReference type="SAM" id="Phobius"/>
    </source>
</evidence>
<reference evidence="3 4" key="1">
    <citation type="submission" date="2021-03" db="EMBL/GenBank/DDBJ databases">
        <title>Microbacterium pauli sp. nov., isolated from microfiltered milk.</title>
        <authorList>
            <person name="Bellassi P."/>
            <person name="Fontana A."/>
            <person name="Callegari M.L."/>
            <person name="Lorenzo M."/>
            <person name="Cappa F."/>
        </authorList>
    </citation>
    <scope>NUCLEOTIDE SEQUENCE [LARGE SCALE GENOMIC DNA]</scope>
    <source>
        <strain evidence="3 4">DSM 18909</strain>
    </source>
</reference>
<feature type="region of interest" description="Disordered" evidence="1">
    <location>
        <begin position="1"/>
        <end position="21"/>
    </location>
</feature>
<evidence type="ECO:0008006" key="5">
    <source>
        <dbReference type="Google" id="ProtNLM"/>
    </source>
</evidence>
<comment type="caution">
    <text evidence="3">The sequence shown here is derived from an EMBL/GenBank/DDBJ whole genome shotgun (WGS) entry which is preliminary data.</text>
</comment>
<keyword evidence="2" id="KW-0472">Membrane</keyword>
<dbReference type="Proteomes" id="UP000740605">
    <property type="component" value="Unassembled WGS sequence"/>
</dbReference>
<protein>
    <recommendedName>
        <fullName evidence="5">Alkaline shock response membrane anchor protein AmaP</fullName>
    </recommendedName>
</protein>
<keyword evidence="2" id="KW-0812">Transmembrane</keyword>
<keyword evidence="4" id="KW-1185">Reference proteome</keyword>
<feature type="transmembrane region" description="Helical" evidence="2">
    <location>
        <begin position="29"/>
        <end position="54"/>
    </location>
</feature>
<keyword evidence="2" id="KW-1133">Transmembrane helix</keyword>
<dbReference type="RefSeq" id="WP_215487391.1">
    <property type="nucleotide sequence ID" value="NZ_BAAAPJ010000002.1"/>
</dbReference>
<name>A0ABS5XUE5_9MICO</name>
<feature type="transmembrane region" description="Helical" evidence="2">
    <location>
        <begin position="74"/>
        <end position="96"/>
    </location>
</feature>
<gene>
    <name evidence="3" type="ORF">J0P97_08685</name>
</gene>
<accession>A0ABS5XUE5</accession>
<evidence type="ECO:0000313" key="3">
    <source>
        <dbReference type="EMBL" id="MBT8798145.1"/>
    </source>
</evidence>